<comment type="caution">
    <text evidence="1">The sequence shown here is derived from an EMBL/GenBank/DDBJ whole genome shotgun (WGS) entry which is preliminary data.</text>
</comment>
<dbReference type="PATRIC" id="fig|67356.5.peg.5664"/>
<proteinExistence type="predicted"/>
<gene>
    <name evidence="1" type="ORF">ADK37_26430</name>
</gene>
<evidence type="ECO:0000313" key="1">
    <source>
        <dbReference type="EMBL" id="KOG32609.1"/>
    </source>
</evidence>
<sequence>MHSDDPKLAAQHIAPLVRPSDVLLAVGPAYDGRDPCAPPQLVLLGPGRPPRGVTATTGAMRWGTYSVGGNAPIRLGFWTSGELSAIAGQVERLELAAHLPAVQAQPPHLDIQTRKLLHDLRRGEVLAGASQAQIWHERLRLDQLHHYLTAIHLQRFAARRRHLLGLLEHGDTEDAAWMLTACAGELLAALLATVGETNPRRHWHPRLLRLNQETIGAHHTARVLALLRTPCAAGGAGAIHDALHDADLLHTHILHRRTAPAGPSARYDTVA</sequence>
<dbReference type="RefSeq" id="WP_030038877.1">
    <property type="nucleotide sequence ID" value="NZ_KL575589.1"/>
</dbReference>
<dbReference type="Proteomes" id="UP000037251">
    <property type="component" value="Unassembled WGS sequence"/>
</dbReference>
<protein>
    <submittedName>
        <fullName evidence="1">Uncharacterized protein</fullName>
    </submittedName>
</protein>
<name>A0A0L8L3E0_9ACTN</name>
<organism evidence="1 2">
    <name type="scientific">Streptomyces resistomycificus</name>
    <dbReference type="NCBI Taxonomy" id="67356"/>
    <lineage>
        <taxon>Bacteria</taxon>
        <taxon>Bacillati</taxon>
        <taxon>Actinomycetota</taxon>
        <taxon>Actinomycetes</taxon>
        <taxon>Kitasatosporales</taxon>
        <taxon>Streptomycetaceae</taxon>
        <taxon>Streptomyces</taxon>
        <taxon>Streptomyces aurantiacus group</taxon>
    </lineage>
</organism>
<dbReference type="OrthoDB" id="9945263at2"/>
<reference evidence="2" key="1">
    <citation type="submission" date="2015-07" db="EMBL/GenBank/DDBJ databases">
        <authorList>
            <person name="Ju K.-S."/>
            <person name="Doroghazi J.R."/>
            <person name="Metcalf W.W."/>
        </authorList>
    </citation>
    <scope>NUCLEOTIDE SEQUENCE [LARGE SCALE GENOMIC DNA]</scope>
    <source>
        <strain evidence="2">NRRL 2290</strain>
    </source>
</reference>
<dbReference type="AlphaFoldDB" id="A0A0L8L3E0"/>
<dbReference type="EMBL" id="LGUS01000182">
    <property type="protein sequence ID" value="KOG32609.1"/>
    <property type="molecule type" value="Genomic_DNA"/>
</dbReference>
<accession>A0A0L8L3E0</accession>
<dbReference type="STRING" id="67356.AQJ84_39525"/>
<evidence type="ECO:0000313" key="2">
    <source>
        <dbReference type="Proteomes" id="UP000037251"/>
    </source>
</evidence>
<keyword evidence="2" id="KW-1185">Reference proteome</keyword>